<proteinExistence type="predicted"/>
<evidence type="ECO:0008006" key="4">
    <source>
        <dbReference type="Google" id="ProtNLM"/>
    </source>
</evidence>
<feature type="signal peptide" evidence="1">
    <location>
        <begin position="1"/>
        <end position="19"/>
    </location>
</feature>
<feature type="chain" id="PRO_5045289194" description="Agarase" evidence="1">
    <location>
        <begin position="20"/>
        <end position="480"/>
    </location>
</feature>
<accession>A0ABS1BL11</accession>
<reference evidence="2 3" key="1">
    <citation type="submission" date="2020-12" db="EMBL/GenBank/DDBJ databases">
        <title>Bacterial novel species Pedobacter sp. SD-b isolated from soil.</title>
        <authorList>
            <person name="Jung H.-Y."/>
        </authorList>
    </citation>
    <scope>NUCLEOTIDE SEQUENCE [LARGE SCALE GENOMIC DNA]</scope>
    <source>
        <strain evidence="2 3">SD-b</strain>
    </source>
</reference>
<name>A0ABS1BL11_9SPHI</name>
<dbReference type="Gene3D" id="3.20.20.80">
    <property type="entry name" value="Glycosidases"/>
    <property type="match status" value="1"/>
</dbReference>
<dbReference type="InterPro" id="IPR017853">
    <property type="entry name" value="GH"/>
</dbReference>
<sequence length="480" mass="55128">MKKLCFLFFITFISYATKAQQAVDKQAALPLANGFQNLFKTTEQVETKFFPSDKKWVSRETFLLENLKDFEPSKPNFTEDKFGGIISDSKIKATGFFYTKKIGDRWWIIDPEGNKWYSKGLVAVTPNNSDRGKKVLRDSFQNINNWGLKTSTYIKSLGFNSAGAWSKIQETNLPVGNKLPYSLVLDIMSAFGHDKKVAYQGVGHTSFNEGVMPVFDPDFESFSIAYVAEKVEKYKKDSWLVGYFSDNELNFAGDALNRFLKLPEENPNYQEVKKWATENQIDISNISKANQDLFLAHYVDEYYRVVAKAIKTADPNHLFLSSRLHGGDKNRAIVFKAAGKYSDIISFNYYKSWYPEKDITEMWVQQANKPFMITEWYAKGMDSGMPNETGWGWTVKTQEDRGKYYQNFALALLANKNCVGWQWFKYLDNDPTGIADASNKDANKGIVTWDYKIYSSMTGYIKALNDKVYSLVNYFDSHLK</sequence>
<evidence type="ECO:0000256" key="1">
    <source>
        <dbReference type="SAM" id="SignalP"/>
    </source>
</evidence>
<evidence type="ECO:0000313" key="3">
    <source>
        <dbReference type="Proteomes" id="UP000660024"/>
    </source>
</evidence>
<evidence type="ECO:0000313" key="2">
    <source>
        <dbReference type="EMBL" id="MBK0383579.1"/>
    </source>
</evidence>
<dbReference type="EMBL" id="JAEHFY010000015">
    <property type="protein sequence ID" value="MBK0383579.1"/>
    <property type="molecule type" value="Genomic_DNA"/>
</dbReference>
<gene>
    <name evidence="2" type="ORF">I5M32_11480</name>
</gene>
<dbReference type="Proteomes" id="UP000660024">
    <property type="component" value="Unassembled WGS sequence"/>
</dbReference>
<dbReference type="RefSeq" id="WP_200586430.1">
    <property type="nucleotide sequence ID" value="NZ_JAEHFY010000015.1"/>
</dbReference>
<keyword evidence="1" id="KW-0732">Signal</keyword>
<organism evidence="2 3">
    <name type="scientific">Pedobacter segetis</name>
    <dbReference type="NCBI Taxonomy" id="2793069"/>
    <lineage>
        <taxon>Bacteria</taxon>
        <taxon>Pseudomonadati</taxon>
        <taxon>Bacteroidota</taxon>
        <taxon>Sphingobacteriia</taxon>
        <taxon>Sphingobacteriales</taxon>
        <taxon>Sphingobacteriaceae</taxon>
        <taxon>Pedobacter</taxon>
    </lineage>
</organism>
<keyword evidence="3" id="KW-1185">Reference proteome</keyword>
<dbReference type="SUPFAM" id="SSF51445">
    <property type="entry name" value="(Trans)glycosidases"/>
    <property type="match status" value="1"/>
</dbReference>
<protein>
    <recommendedName>
        <fullName evidence="4">Agarase</fullName>
    </recommendedName>
</protein>
<comment type="caution">
    <text evidence="2">The sequence shown here is derived from an EMBL/GenBank/DDBJ whole genome shotgun (WGS) entry which is preliminary data.</text>
</comment>